<organism evidence="2 3">
    <name type="scientific">Rhizoclosmatium globosum</name>
    <dbReference type="NCBI Taxonomy" id="329046"/>
    <lineage>
        <taxon>Eukaryota</taxon>
        <taxon>Fungi</taxon>
        <taxon>Fungi incertae sedis</taxon>
        <taxon>Chytridiomycota</taxon>
        <taxon>Chytridiomycota incertae sedis</taxon>
        <taxon>Chytridiomycetes</taxon>
        <taxon>Chytridiales</taxon>
        <taxon>Chytriomycetaceae</taxon>
        <taxon>Rhizoclosmatium</taxon>
    </lineage>
</organism>
<evidence type="ECO:0000313" key="2">
    <source>
        <dbReference type="EMBL" id="ORY39897.1"/>
    </source>
</evidence>
<comment type="caution">
    <text evidence="2">The sequence shown here is derived from an EMBL/GenBank/DDBJ whole genome shotgun (WGS) entry which is preliminary data.</text>
</comment>
<dbReference type="EMBL" id="MCGO01000037">
    <property type="protein sequence ID" value="ORY39897.1"/>
    <property type="molecule type" value="Genomic_DNA"/>
</dbReference>
<gene>
    <name evidence="2" type="ORF">BCR33DRAFT_719720</name>
</gene>
<dbReference type="AlphaFoldDB" id="A0A1Y2BZ27"/>
<sequence>MGDRVQERRRIPTRPKKISETEVGKRRMPRFQAKGPSTKAKQGGREGIWREQNQNRILRTSKIQRA</sequence>
<accession>A0A1Y2BZ27</accession>
<evidence type="ECO:0000256" key="1">
    <source>
        <dbReference type="SAM" id="MobiDB-lite"/>
    </source>
</evidence>
<protein>
    <submittedName>
        <fullName evidence="2">Uncharacterized protein</fullName>
    </submittedName>
</protein>
<evidence type="ECO:0000313" key="3">
    <source>
        <dbReference type="Proteomes" id="UP000193642"/>
    </source>
</evidence>
<dbReference type="Proteomes" id="UP000193642">
    <property type="component" value="Unassembled WGS sequence"/>
</dbReference>
<keyword evidence="3" id="KW-1185">Reference proteome</keyword>
<feature type="non-terminal residue" evidence="2">
    <location>
        <position position="66"/>
    </location>
</feature>
<proteinExistence type="predicted"/>
<reference evidence="2 3" key="1">
    <citation type="submission" date="2016-07" db="EMBL/GenBank/DDBJ databases">
        <title>Pervasive Adenine N6-methylation of Active Genes in Fungi.</title>
        <authorList>
            <consortium name="DOE Joint Genome Institute"/>
            <person name="Mondo S.J."/>
            <person name="Dannebaum R.O."/>
            <person name="Kuo R.C."/>
            <person name="Labutti K."/>
            <person name="Haridas S."/>
            <person name="Kuo A."/>
            <person name="Salamov A."/>
            <person name="Ahrendt S.R."/>
            <person name="Lipzen A."/>
            <person name="Sullivan W."/>
            <person name="Andreopoulos W.B."/>
            <person name="Clum A."/>
            <person name="Lindquist E."/>
            <person name="Daum C."/>
            <person name="Ramamoorthy G.K."/>
            <person name="Gryganskyi A."/>
            <person name="Culley D."/>
            <person name="Magnuson J.K."/>
            <person name="James T.Y."/>
            <person name="O'Malley M.A."/>
            <person name="Stajich J.E."/>
            <person name="Spatafora J.W."/>
            <person name="Visel A."/>
            <person name="Grigoriev I.V."/>
        </authorList>
    </citation>
    <scope>NUCLEOTIDE SEQUENCE [LARGE SCALE GENOMIC DNA]</scope>
    <source>
        <strain evidence="2 3">JEL800</strain>
    </source>
</reference>
<feature type="compositionally biased region" description="Basic and acidic residues" evidence="1">
    <location>
        <begin position="1"/>
        <end position="10"/>
    </location>
</feature>
<feature type="region of interest" description="Disordered" evidence="1">
    <location>
        <begin position="1"/>
        <end position="66"/>
    </location>
</feature>
<feature type="compositionally biased region" description="Polar residues" evidence="1">
    <location>
        <begin position="51"/>
        <end position="66"/>
    </location>
</feature>
<name>A0A1Y2BZ27_9FUNG</name>